<dbReference type="PANTHER" id="PTHR33392">
    <property type="entry name" value="POLYISOPRENYL-TEICHOIC ACID--PEPTIDOGLYCAN TEICHOIC ACID TRANSFERASE TAGU"/>
    <property type="match status" value="1"/>
</dbReference>
<evidence type="ECO:0000313" key="5">
    <source>
        <dbReference type="EMBL" id="KRN76739.1"/>
    </source>
</evidence>
<sequence length="424" mass="46500">MSKEYKSRSERRNAENTGDATHNDALAAANASNAKPKRKRKVWHWVLIVIAILALIVAGIGSVLYAKSKNAADSSYKASDMKKARDVDQVLKDGKPFSILLMGTDTGELGRDYKGRTDSMMVVTINPKDRKTTIMSIPRDTLVSIPGYENQFPQKINAAYELGSSATSIQTVQDWLNVPIDYYALVNMGGLEKVVNQLDGITVKSPLTFEFNPDTAHADPGNLYSFKEGSSTFTHTGEDGKTETFDKMDGKAALAFSRMRYADPKGDYGRQERQRMVMEGILDKIKKDPTRVLSSGFIEEVGKSTQTDLTFGNVMTIGRKYLPAASEIKSDHIQGDGYMLDSGSTEVVYRDEQQRATDVLRKSLGLDAKTAGNLYGGEVSDDVLAANGVPNLAESSEKQTSSDMIEQSDQGDEQETTDDLYGGE</sequence>
<keyword evidence="3" id="KW-0472">Membrane</keyword>
<accession>A0A0R2JHD8</accession>
<dbReference type="InterPro" id="IPR004474">
    <property type="entry name" value="LytR_CpsA_psr"/>
</dbReference>
<comment type="similarity">
    <text evidence="1">Belongs to the LytR/CpsA/Psr (LCP) family.</text>
</comment>
<dbReference type="Proteomes" id="UP000051673">
    <property type="component" value="Unassembled WGS sequence"/>
</dbReference>
<dbReference type="NCBIfam" id="TIGR00350">
    <property type="entry name" value="lytR_cpsA_psr"/>
    <property type="match status" value="1"/>
</dbReference>
<dbReference type="RefSeq" id="WP_083486666.1">
    <property type="nucleotide sequence ID" value="NZ_JQCD01000024.1"/>
</dbReference>
<evidence type="ECO:0000256" key="1">
    <source>
        <dbReference type="ARBA" id="ARBA00006068"/>
    </source>
</evidence>
<dbReference type="InterPro" id="IPR050922">
    <property type="entry name" value="LytR/CpsA/Psr_CW_biosynth"/>
</dbReference>
<dbReference type="OrthoDB" id="27330at2"/>
<dbReference type="EMBL" id="JQCD01000024">
    <property type="protein sequence ID" value="KRN76739.1"/>
    <property type="molecule type" value="Genomic_DNA"/>
</dbReference>
<evidence type="ECO:0000313" key="6">
    <source>
        <dbReference type="Proteomes" id="UP000051673"/>
    </source>
</evidence>
<keyword evidence="3" id="KW-0812">Transmembrane</keyword>
<gene>
    <name evidence="5" type="ORF">IV67_GL000244</name>
</gene>
<comment type="caution">
    <text evidence="5">The sequence shown here is derived from an EMBL/GenBank/DDBJ whole genome shotgun (WGS) entry which is preliminary data.</text>
</comment>
<feature type="domain" description="Cell envelope-related transcriptional attenuator" evidence="4">
    <location>
        <begin position="116"/>
        <end position="286"/>
    </location>
</feature>
<feature type="compositionally biased region" description="Low complexity" evidence="2">
    <location>
        <begin position="23"/>
        <end position="33"/>
    </location>
</feature>
<dbReference type="PANTHER" id="PTHR33392:SF6">
    <property type="entry name" value="POLYISOPRENYL-TEICHOIC ACID--PEPTIDOGLYCAN TEICHOIC ACID TRANSFERASE TAGU"/>
    <property type="match status" value="1"/>
</dbReference>
<organism evidence="5 6">
    <name type="scientific">Weissella minor</name>
    <dbReference type="NCBI Taxonomy" id="1620"/>
    <lineage>
        <taxon>Bacteria</taxon>
        <taxon>Bacillati</taxon>
        <taxon>Bacillota</taxon>
        <taxon>Bacilli</taxon>
        <taxon>Lactobacillales</taxon>
        <taxon>Lactobacillaceae</taxon>
        <taxon>Weissella</taxon>
    </lineage>
</organism>
<evidence type="ECO:0000256" key="2">
    <source>
        <dbReference type="SAM" id="MobiDB-lite"/>
    </source>
</evidence>
<dbReference type="STRING" id="1620.IV67_GL000244"/>
<evidence type="ECO:0000256" key="3">
    <source>
        <dbReference type="SAM" id="Phobius"/>
    </source>
</evidence>
<reference evidence="5 6" key="1">
    <citation type="journal article" date="2015" name="Genome Announc.">
        <title>Expanding the biotechnology potential of lactobacilli through comparative genomics of 213 strains and associated genera.</title>
        <authorList>
            <person name="Sun Z."/>
            <person name="Harris H.M."/>
            <person name="McCann A."/>
            <person name="Guo C."/>
            <person name="Argimon S."/>
            <person name="Zhang W."/>
            <person name="Yang X."/>
            <person name="Jeffery I.B."/>
            <person name="Cooney J.C."/>
            <person name="Kagawa T.F."/>
            <person name="Liu W."/>
            <person name="Song Y."/>
            <person name="Salvetti E."/>
            <person name="Wrobel A."/>
            <person name="Rasinkangas P."/>
            <person name="Parkhill J."/>
            <person name="Rea M.C."/>
            <person name="O'Sullivan O."/>
            <person name="Ritari J."/>
            <person name="Douillard F.P."/>
            <person name="Paul Ross R."/>
            <person name="Yang R."/>
            <person name="Briner A.E."/>
            <person name="Felis G.E."/>
            <person name="de Vos W.M."/>
            <person name="Barrangou R."/>
            <person name="Klaenhammer T.R."/>
            <person name="Caufield P.W."/>
            <person name="Cui Y."/>
            <person name="Zhang H."/>
            <person name="O'Toole P.W."/>
        </authorList>
    </citation>
    <scope>NUCLEOTIDE SEQUENCE [LARGE SCALE GENOMIC DNA]</scope>
    <source>
        <strain evidence="5 6">DSM 20014</strain>
    </source>
</reference>
<name>A0A0R2JHD8_9LACO</name>
<dbReference type="Pfam" id="PF03816">
    <property type="entry name" value="LytR_cpsA_psr"/>
    <property type="match status" value="1"/>
</dbReference>
<feature type="compositionally biased region" description="Acidic residues" evidence="2">
    <location>
        <begin position="409"/>
        <end position="418"/>
    </location>
</feature>
<dbReference type="PATRIC" id="fig|1620.3.peg.249"/>
<feature type="region of interest" description="Disordered" evidence="2">
    <location>
        <begin position="387"/>
        <end position="424"/>
    </location>
</feature>
<dbReference type="AlphaFoldDB" id="A0A0R2JHD8"/>
<proteinExistence type="inferred from homology"/>
<feature type="region of interest" description="Disordered" evidence="2">
    <location>
        <begin position="1"/>
        <end position="33"/>
    </location>
</feature>
<evidence type="ECO:0000259" key="4">
    <source>
        <dbReference type="Pfam" id="PF03816"/>
    </source>
</evidence>
<dbReference type="Gene3D" id="3.40.630.190">
    <property type="entry name" value="LCP protein"/>
    <property type="match status" value="1"/>
</dbReference>
<protein>
    <submittedName>
        <fullName evidence="5">Transcriptional regulator</fullName>
    </submittedName>
</protein>
<feature type="compositionally biased region" description="Polar residues" evidence="2">
    <location>
        <begin position="398"/>
        <end position="408"/>
    </location>
</feature>
<feature type="compositionally biased region" description="Basic and acidic residues" evidence="2">
    <location>
        <begin position="1"/>
        <end position="14"/>
    </location>
</feature>
<keyword evidence="3" id="KW-1133">Transmembrane helix</keyword>
<feature type="transmembrane region" description="Helical" evidence="3">
    <location>
        <begin position="42"/>
        <end position="65"/>
    </location>
</feature>
<keyword evidence="6" id="KW-1185">Reference proteome</keyword>